<feature type="domain" description="PDGLE" evidence="8">
    <location>
        <begin position="9"/>
        <end position="103"/>
    </location>
</feature>
<dbReference type="Pfam" id="PF13190">
    <property type="entry name" value="PDGLE"/>
    <property type="match status" value="1"/>
</dbReference>
<comment type="subcellular location">
    <subcellularLocation>
        <location evidence="1">Cell membrane</location>
    </subcellularLocation>
</comment>
<evidence type="ECO:0000259" key="8">
    <source>
        <dbReference type="Pfam" id="PF13190"/>
    </source>
</evidence>
<keyword evidence="2" id="KW-1003">Cell membrane</keyword>
<keyword evidence="7" id="KW-0732">Signal</keyword>
<dbReference type="InterPro" id="IPR025937">
    <property type="entry name" value="PDGLE_dom"/>
</dbReference>
<name>A0A919RXW0_9CLOT</name>
<dbReference type="GO" id="GO:0005886">
    <property type="term" value="C:plasma membrane"/>
    <property type="evidence" value="ECO:0007669"/>
    <property type="project" value="UniProtKB-SubCell"/>
</dbReference>
<dbReference type="RefSeq" id="WP_246503430.1">
    <property type="nucleotide sequence ID" value="NZ_BOPZ01000002.1"/>
</dbReference>
<keyword evidence="3 6" id="KW-0812">Transmembrane</keyword>
<sequence>MKRKCKNLWTALGTLILLSPLGMLAPGTAWGEWGSDELIKMTGFVPKGLQKLSESWKFTLFPDYSIFTSEKGFSAQALAYIFSAVVGVALLIIFINLLGKLLKVE</sequence>
<protein>
    <recommendedName>
        <fullName evidence="8">PDGLE domain-containing protein</fullName>
    </recommendedName>
</protein>
<feature type="transmembrane region" description="Helical" evidence="6">
    <location>
        <begin position="77"/>
        <end position="99"/>
    </location>
</feature>
<dbReference type="AlphaFoldDB" id="A0A919RXW0"/>
<keyword evidence="5 6" id="KW-0472">Membrane</keyword>
<proteinExistence type="predicted"/>
<evidence type="ECO:0000256" key="3">
    <source>
        <dbReference type="ARBA" id="ARBA00022692"/>
    </source>
</evidence>
<keyword evidence="4 6" id="KW-1133">Transmembrane helix</keyword>
<dbReference type="Proteomes" id="UP000679179">
    <property type="component" value="Unassembled WGS sequence"/>
</dbReference>
<evidence type="ECO:0000256" key="7">
    <source>
        <dbReference type="SAM" id="SignalP"/>
    </source>
</evidence>
<evidence type="ECO:0000256" key="4">
    <source>
        <dbReference type="ARBA" id="ARBA00022989"/>
    </source>
</evidence>
<gene>
    <name evidence="9" type="ORF">CPJCM30710_04120</name>
</gene>
<evidence type="ECO:0000313" key="9">
    <source>
        <dbReference type="EMBL" id="GIM27746.1"/>
    </source>
</evidence>
<organism evidence="9 10">
    <name type="scientific">Clostridium polyendosporum</name>
    <dbReference type="NCBI Taxonomy" id="69208"/>
    <lineage>
        <taxon>Bacteria</taxon>
        <taxon>Bacillati</taxon>
        <taxon>Bacillota</taxon>
        <taxon>Clostridia</taxon>
        <taxon>Eubacteriales</taxon>
        <taxon>Clostridiaceae</taxon>
        <taxon>Clostridium</taxon>
    </lineage>
</organism>
<evidence type="ECO:0000313" key="10">
    <source>
        <dbReference type="Proteomes" id="UP000679179"/>
    </source>
</evidence>
<evidence type="ECO:0000256" key="5">
    <source>
        <dbReference type="ARBA" id="ARBA00023136"/>
    </source>
</evidence>
<evidence type="ECO:0000256" key="6">
    <source>
        <dbReference type="SAM" id="Phobius"/>
    </source>
</evidence>
<feature type="chain" id="PRO_5038607553" description="PDGLE domain-containing protein" evidence="7">
    <location>
        <begin position="26"/>
        <end position="105"/>
    </location>
</feature>
<evidence type="ECO:0000256" key="1">
    <source>
        <dbReference type="ARBA" id="ARBA00004236"/>
    </source>
</evidence>
<evidence type="ECO:0000256" key="2">
    <source>
        <dbReference type="ARBA" id="ARBA00022475"/>
    </source>
</evidence>
<feature type="signal peptide" evidence="7">
    <location>
        <begin position="1"/>
        <end position="25"/>
    </location>
</feature>
<comment type="caution">
    <text evidence="9">The sequence shown here is derived from an EMBL/GenBank/DDBJ whole genome shotgun (WGS) entry which is preliminary data.</text>
</comment>
<reference evidence="9" key="1">
    <citation type="submission" date="2021-03" db="EMBL/GenBank/DDBJ databases">
        <title>Taxonomic study of Clostridium polyendosporum from meadow-gley soil under rice.</title>
        <authorList>
            <person name="Kobayashi H."/>
            <person name="Tanizawa Y."/>
            <person name="Yagura M."/>
        </authorList>
    </citation>
    <scope>NUCLEOTIDE SEQUENCE</scope>
    <source>
        <strain evidence="9">JCM 30710</strain>
    </source>
</reference>
<keyword evidence="10" id="KW-1185">Reference proteome</keyword>
<accession>A0A919RXW0</accession>
<dbReference type="EMBL" id="BOPZ01000002">
    <property type="protein sequence ID" value="GIM27746.1"/>
    <property type="molecule type" value="Genomic_DNA"/>
</dbReference>